<protein>
    <submittedName>
        <fullName evidence="2">Beta-lactamase superfamily II metal-dependent hydrolase</fullName>
    </submittedName>
</protein>
<keyword evidence="2" id="KW-0378">Hydrolase</keyword>
<dbReference type="AlphaFoldDB" id="A0A7W3NHK9"/>
<feature type="non-terminal residue" evidence="2">
    <location>
        <position position="80"/>
    </location>
</feature>
<dbReference type="GO" id="GO:0016787">
    <property type="term" value="F:hydrolase activity"/>
    <property type="evidence" value="ECO:0007669"/>
    <property type="project" value="UniProtKB-KW"/>
</dbReference>
<proteinExistence type="predicted"/>
<keyword evidence="1" id="KW-0732">Signal</keyword>
<organism evidence="2 3">
    <name type="scientific">Priestia aryabhattai</name>
    <name type="common">Bacillus aryabhattai</name>
    <dbReference type="NCBI Taxonomy" id="412384"/>
    <lineage>
        <taxon>Bacteria</taxon>
        <taxon>Bacillati</taxon>
        <taxon>Bacillota</taxon>
        <taxon>Bacilli</taxon>
        <taxon>Bacillales</taxon>
        <taxon>Bacillaceae</taxon>
        <taxon>Priestia</taxon>
    </lineage>
</organism>
<gene>
    <name evidence="2" type="ORF">HNP21_006361</name>
</gene>
<feature type="chain" id="PRO_5031321970" evidence="1">
    <location>
        <begin position="28"/>
        <end position="80"/>
    </location>
</feature>
<name>A0A7W3NHK9_PRIAR</name>
<sequence length="80" mass="8365">MKSRLIKVVSSLAIGIGITVAPASSYAATPKTMKVHYIDVGQGDSIYIKAPNGEDIVIDGGSKGKGNAVVSYLKKQKVDD</sequence>
<dbReference type="EMBL" id="JACJHT010000031">
    <property type="protein sequence ID" value="MBA9043170.1"/>
    <property type="molecule type" value="Genomic_DNA"/>
</dbReference>
<dbReference type="InterPro" id="IPR036866">
    <property type="entry name" value="RibonucZ/Hydroxyglut_hydro"/>
</dbReference>
<evidence type="ECO:0000313" key="2">
    <source>
        <dbReference type="EMBL" id="MBA9043170.1"/>
    </source>
</evidence>
<accession>A0A7W3NHK9</accession>
<feature type="signal peptide" evidence="1">
    <location>
        <begin position="1"/>
        <end position="27"/>
    </location>
</feature>
<evidence type="ECO:0000256" key="1">
    <source>
        <dbReference type="SAM" id="SignalP"/>
    </source>
</evidence>
<comment type="caution">
    <text evidence="2">The sequence shown here is derived from an EMBL/GenBank/DDBJ whole genome shotgun (WGS) entry which is preliminary data.</text>
</comment>
<dbReference type="Proteomes" id="UP000543174">
    <property type="component" value="Unassembled WGS sequence"/>
</dbReference>
<dbReference type="SUPFAM" id="SSF56281">
    <property type="entry name" value="Metallo-hydrolase/oxidoreductase"/>
    <property type="match status" value="1"/>
</dbReference>
<dbReference type="Gene3D" id="3.60.15.10">
    <property type="entry name" value="Ribonuclease Z/Hydroxyacylglutathione hydrolase-like"/>
    <property type="match status" value="1"/>
</dbReference>
<keyword evidence="3" id="KW-1185">Reference proteome</keyword>
<reference evidence="2" key="1">
    <citation type="submission" date="2020-08" db="EMBL/GenBank/DDBJ databases">
        <title>Functional genomics of gut bacteria from endangered species of beetles.</title>
        <authorList>
            <person name="Carlos-Shanley C."/>
        </authorList>
    </citation>
    <scope>NUCLEOTIDE SEQUENCE [LARGE SCALE GENOMIC DNA]</scope>
    <source>
        <strain evidence="2">S00060</strain>
    </source>
</reference>
<evidence type="ECO:0000313" key="3">
    <source>
        <dbReference type="Proteomes" id="UP000543174"/>
    </source>
</evidence>